<dbReference type="SUPFAM" id="SSF56281">
    <property type="entry name" value="Metallo-hydrolase/oxidoreductase"/>
    <property type="match status" value="1"/>
</dbReference>
<proteinExistence type="predicted"/>
<comment type="caution">
    <text evidence="1">The sequence shown here is derived from an EMBL/GenBank/DDBJ whole genome shotgun (WGS) entry which is preliminary data.</text>
</comment>
<dbReference type="PANTHER" id="PTHR33835">
    <property type="entry name" value="YALI0C07656P"/>
    <property type="match status" value="1"/>
</dbReference>
<protein>
    <submittedName>
        <fullName evidence="1">DUF4336 domain-containing protein</fullName>
    </submittedName>
</protein>
<gene>
    <name evidence="1" type="ORF">G8E10_23070</name>
</gene>
<evidence type="ECO:0000313" key="1">
    <source>
        <dbReference type="EMBL" id="NHT78589.1"/>
    </source>
</evidence>
<dbReference type="EMBL" id="JAANCM010000016">
    <property type="protein sequence ID" value="NHT78589.1"/>
    <property type="molecule type" value="Genomic_DNA"/>
</dbReference>
<keyword evidence="2" id="KW-1185">Reference proteome</keyword>
<reference evidence="1" key="1">
    <citation type="submission" date="2020-03" db="EMBL/GenBank/DDBJ databases">
        <title>Ferranicluibacter endophyticum gen. nov., sp. nov., a new genus isolated from Rubus ulmifolius Schott. stem.</title>
        <authorList>
            <person name="Roca-Couso R."/>
            <person name="Flores-Felix J.D."/>
            <person name="Igual J.M."/>
            <person name="Rivas R."/>
        </authorList>
    </citation>
    <scope>NUCLEOTIDE SEQUENCE</scope>
    <source>
        <strain evidence="1">CRRU44</strain>
    </source>
</reference>
<dbReference type="AlphaFoldDB" id="A0AA44CD75"/>
<dbReference type="PANTHER" id="PTHR33835:SF1">
    <property type="entry name" value="METALLO-BETA-LACTAMASE DOMAIN-CONTAINING PROTEIN"/>
    <property type="match status" value="1"/>
</dbReference>
<dbReference type="RefSeq" id="WP_167130828.1">
    <property type="nucleotide sequence ID" value="NZ_JAANCM010000016.1"/>
</dbReference>
<accession>A0AA44CD75</accession>
<evidence type="ECO:0000313" key="2">
    <source>
        <dbReference type="Proteomes" id="UP001155840"/>
    </source>
</evidence>
<dbReference type="Pfam" id="PF14234">
    <property type="entry name" value="DUF4336"/>
    <property type="match status" value="1"/>
</dbReference>
<organism evidence="1 2">
    <name type="scientific">Ferranicluibacter rubi</name>
    <dbReference type="NCBI Taxonomy" id="2715133"/>
    <lineage>
        <taxon>Bacteria</taxon>
        <taxon>Pseudomonadati</taxon>
        <taxon>Pseudomonadota</taxon>
        <taxon>Alphaproteobacteria</taxon>
        <taxon>Hyphomicrobiales</taxon>
        <taxon>Rhizobiaceae</taxon>
        <taxon>Ferranicluibacter</taxon>
    </lineage>
</organism>
<dbReference type="InterPro" id="IPR036866">
    <property type="entry name" value="RibonucZ/Hydroxyglut_hydro"/>
</dbReference>
<dbReference type="InterPro" id="IPR025638">
    <property type="entry name" value="DUF4336"/>
</dbReference>
<sequence>MTTYAPLDVLKPVADGIWIVDSGPLHAVGAIPLPVRMTVMQLEDGGIVLHSPTRYDPSLRETIESLGPIRHIVAPNSAHWSFVKDWKGRVPDALTWAAPGLRQRRQVKKACIPWHGDLGAKSLAHFAPDIDQIEVPGIGGFCEVCFFHRKSQSLVVTDLIQNLEDHHHSSVMRLFSKVIGARDRAPIYLRAVVRLKGEPAKAAARQLVALEPKRVIFSHGQYFEHDAPARLRKSLEWLV</sequence>
<name>A0AA44CD75_9HYPH</name>
<dbReference type="Proteomes" id="UP001155840">
    <property type="component" value="Unassembled WGS sequence"/>
</dbReference>